<comment type="similarity">
    <text evidence="1">Belongs to the small GTPase superfamily. Rab family.</text>
</comment>
<keyword evidence="5" id="KW-0449">Lipoprotein</keyword>
<evidence type="ECO:0000313" key="9">
    <source>
        <dbReference type="EMBL" id="URD88937.1"/>
    </source>
</evidence>
<dbReference type="EMBL" id="CP097504">
    <property type="protein sequence ID" value="URD88937.1"/>
    <property type="molecule type" value="Genomic_DNA"/>
</dbReference>
<dbReference type="PROSITE" id="PS51420">
    <property type="entry name" value="RHO"/>
    <property type="match status" value="1"/>
</dbReference>
<dbReference type="InterPro" id="IPR005225">
    <property type="entry name" value="Small_GTP-bd"/>
</dbReference>
<gene>
    <name evidence="9" type="ORF">MUK42_27185</name>
</gene>
<evidence type="ECO:0000256" key="1">
    <source>
        <dbReference type="ARBA" id="ARBA00006270"/>
    </source>
</evidence>
<dbReference type="InterPro" id="IPR001806">
    <property type="entry name" value="Small_GTPase"/>
</dbReference>
<evidence type="ECO:0000256" key="8">
    <source>
        <dbReference type="SAM" id="MobiDB-lite"/>
    </source>
</evidence>
<comment type="subcellular location">
    <subcellularLocation>
        <location evidence="7">Endomembrane system</location>
        <topology evidence="7">Lipid-anchor</topology>
    </subcellularLocation>
</comment>
<dbReference type="GO" id="GO:0003924">
    <property type="term" value="F:GTPase activity"/>
    <property type="evidence" value="ECO:0007669"/>
    <property type="project" value="InterPro"/>
</dbReference>
<dbReference type="PROSITE" id="PS51421">
    <property type="entry name" value="RAS"/>
    <property type="match status" value="1"/>
</dbReference>
<evidence type="ECO:0000256" key="6">
    <source>
        <dbReference type="ARBA" id="ARBA00023289"/>
    </source>
</evidence>
<evidence type="ECO:0000256" key="5">
    <source>
        <dbReference type="ARBA" id="ARBA00023288"/>
    </source>
</evidence>
<organism evidence="9 10">
    <name type="scientific">Musa troglodytarum</name>
    <name type="common">fe'i banana</name>
    <dbReference type="NCBI Taxonomy" id="320322"/>
    <lineage>
        <taxon>Eukaryota</taxon>
        <taxon>Viridiplantae</taxon>
        <taxon>Streptophyta</taxon>
        <taxon>Embryophyta</taxon>
        <taxon>Tracheophyta</taxon>
        <taxon>Spermatophyta</taxon>
        <taxon>Magnoliopsida</taxon>
        <taxon>Liliopsida</taxon>
        <taxon>Zingiberales</taxon>
        <taxon>Musaceae</taxon>
        <taxon>Musa</taxon>
    </lineage>
</organism>
<dbReference type="SMART" id="SM00174">
    <property type="entry name" value="RHO"/>
    <property type="match status" value="1"/>
</dbReference>
<dbReference type="PROSITE" id="PS51419">
    <property type="entry name" value="RAB"/>
    <property type="match status" value="1"/>
</dbReference>
<evidence type="ECO:0000313" key="10">
    <source>
        <dbReference type="Proteomes" id="UP001055439"/>
    </source>
</evidence>
<dbReference type="CDD" id="cd01868">
    <property type="entry name" value="Rab11_like"/>
    <property type="match status" value="1"/>
</dbReference>
<dbReference type="FunFam" id="3.40.50.300:FF:000274">
    <property type="entry name" value="ras-related protein RABA5a"/>
    <property type="match status" value="1"/>
</dbReference>
<name>A0A9E7JPE4_9LILI</name>
<feature type="compositionally biased region" description="Basic residues" evidence="8">
    <location>
        <begin position="393"/>
        <end position="406"/>
    </location>
</feature>
<dbReference type="InterPro" id="IPR027417">
    <property type="entry name" value="P-loop_NTPase"/>
</dbReference>
<keyword evidence="10" id="KW-1185">Reference proteome</keyword>
<accession>A0A9E7JPE4</accession>
<keyword evidence="3" id="KW-0342">GTP-binding</keyword>
<dbReference type="GO" id="GO:0005525">
    <property type="term" value="F:GTP binding"/>
    <property type="evidence" value="ECO:0007669"/>
    <property type="project" value="UniProtKB-KW"/>
</dbReference>
<dbReference type="PRINTS" id="PR00449">
    <property type="entry name" value="RASTRNSFRMNG"/>
</dbReference>
<sequence>MARRADEEYDYLFKVVLIGDSGVGKSNILSRFTRNEFCLESKSTIGVEFATRTLQVSDLAIRLLLLDPPLIVVNKERDLLRDRISSFGSGGSMRSKFYYESRWVAWLGCLVEGRIIKAQIWDTAGQERYRAITSAYYRGALGAVLVYDVTKPTSFENISRWLKELRDHADSNISIMLIGNKTDLKHLRAVASEDAQSYAEKEGLSFIETSALEATNVEEAFQMILGEIYRVISKKNISSDEPGLAAGVKEGKTIVVSASDSGTKKQCCSTTVEAVKNLKTDNKKRSKNHDINNRNEVMAVMRFSAESDCNSGTMKGYTSVLPGMIGFPASNSATMHPELHKSTATPYSVAPSKSSGGRYHSVTTRLVNVSQMIRLSEAATRLLLLRLQQLAKKASRPQHVPQRRPRPQSVHLQLPDHLYLPPLLR</sequence>
<evidence type="ECO:0000256" key="2">
    <source>
        <dbReference type="ARBA" id="ARBA00022741"/>
    </source>
</evidence>
<dbReference type="Gene3D" id="3.40.50.300">
    <property type="entry name" value="P-loop containing nucleotide triphosphate hydrolases"/>
    <property type="match status" value="1"/>
</dbReference>
<proteinExistence type="inferred from homology"/>
<evidence type="ECO:0000256" key="4">
    <source>
        <dbReference type="ARBA" id="ARBA00023136"/>
    </source>
</evidence>
<dbReference type="SMART" id="SM00173">
    <property type="entry name" value="RAS"/>
    <property type="match status" value="1"/>
</dbReference>
<dbReference type="NCBIfam" id="TIGR00231">
    <property type="entry name" value="small_GTP"/>
    <property type="match status" value="1"/>
</dbReference>
<keyword evidence="2" id="KW-0547">Nucleotide-binding</keyword>
<dbReference type="Pfam" id="PF00071">
    <property type="entry name" value="Ras"/>
    <property type="match status" value="2"/>
</dbReference>
<dbReference type="SUPFAM" id="SSF52540">
    <property type="entry name" value="P-loop containing nucleoside triphosphate hydrolases"/>
    <property type="match status" value="1"/>
</dbReference>
<keyword evidence="4" id="KW-0472">Membrane</keyword>
<dbReference type="Proteomes" id="UP001055439">
    <property type="component" value="Chromosome 2"/>
</dbReference>
<evidence type="ECO:0000256" key="7">
    <source>
        <dbReference type="ARBA" id="ARBA00037868"/>
    </source>
</evidence>
<dbReference type="SMART" id="SM00175">
    <property type="entry name" value="RAB"/>
    <property type="match status" value="1"/>
</dbReference>
<dbReference type="AlphaFoldDB" id="A0A9E7JPE4"/>
<dbReference type="GO" id="GO:0012505">
    <property type="term" value="C:endomembrane system"/>
    <property type="evidence" value="ECO:0007669"/>
    <property type="project" value="UniProtKB-SubCell"/>
</dbReference>
<evidence type="ECO:0000256" key="3">
    <source>
        <dbReference type="ARBA" id="ARBA00023134"/>
    </source>
</evidence>
<protein>
    <submittedName>
        <fullName evidence="9">No apical meristem (NAM) protein</fullName>
    </submittedName>
</protein>
<dbReference type="SMART" id="SM00176">
    <property type="entry name" value="RAN"/>
    <property type="match status" value="1"/>
</dbReference>
<dbReference type="InterPro" id="IPR050209">
    <property type="entry name" value="Rab_GTPases_membrane_traffic"/>
</dbReference>
<dbReference type="PANTHER" id="PTHR47979">
    <property type="entry name" value="DRAB11-RELATED"/>
    <property type="match status" value="1"/>
</dbReference>
<keyword evidence="6" id="KW-0636">Prenylation</keyword>
<feature type="region of interest" description="Disordered" evidence="8">
    <location>
        <begin position="393"/>
        <end position="414"/>
    </location>
</feature>
<reference evidence="9" key="1">
    <citation type="submission" date="2022-05" db="EMBL/GenBank/DDBJ databases">
        <title>The Musa troglodytarum L. genome provides insights into the mechanism of non-climacteric behaviour and enrichment of carotenoids.</title>
        <authorList>
            <person name="Wang J."/>
        </authorList>
    </citation>
    <scope>NUCLEOTIDE SEQUENCE</scope>
    <source>
        <tissue evidence="9">Leaf</tissue>
    </source>
</reference>